<evidence type="ECO:0000313" key="1">
    <source>
        <dbReference type="EMBL" id="KAI3720087.1"/>
    </source>
</evidence>
<comment type="caution">
    <text evidence="1">The sequence shown here is derived from an EMBL/GenBank/DDBJ whole genome shotgun (WGS) entry which is preliminary data.</text>
</comment>
<reference evidence="2" key="1">
    <citation type="journal article" date="2022" name="Mol. Ecol. Resour.">
        <title>The genomes of chicory, endive, great burdock and yacon provide insights into Asteraceae palaeo-polyploidization history and plant inulin production.</title>
        <authorList>
            <person name="Fan W."/>
            <person name="Wang S."/>
            <person name="Wang H."/>
            <person name="Wang A."/>
            <person name="Jiang F."/>
            <person name="Liu H."/>
            <person name="Zhao H."/>
            <person name="Xu D."/>
            <person name="Zhang Y."/>
        </authorList>
    </citation>
    <scope>NUCLEOTIDE SEQUENCE [LARGE SCALE GENOMIC DNA]</scope>
    <source>
        <strain evidence="2">cv. Niubang</strain>
    </source>
</reference>
<name>A0ACB9BDF4_ARCLA</name>
<sequence>MSLRMILRFDNVVPRRQQLTCGFNNSIRSHSLIGQPVLCNLHISFRVRMTFEIILYNTKHYKIIIYLNVIYNLV</sequence>
<reference evidence="1 2" key="2">
    <citation type="journal article" date="2022" name="Mol. Ecol. Resour.">
        <title>The genomes of chicory, endive, great burdock and yacon provide insights into Asteraceae paleo-polyploidization history and plant inulin production.</title>
        <authorList>
            <person name="Fan W."/>
            <person name="Wang S."/>
            <person name="Wang H."/>
            <person name="Wang A."/>
            <person name="Jiang F."/>
            <person name="Liu H."/>
            <person name="Zhao H."/>
            <person name="Xu D."/>
            <person name="Zhang Y."/>
        </authorList>
    </citation>
    <scope>NUCLEOTIDE SEQUENCE [LARGE SCALE GENOMIC DNA]</scope>
    <source>
        <strain evidence="2">cv. Niubang</strain>
    </source>
</reference>
<accession>A0ACB9BDF4</accession>
<dbReference type="Proteomes" id="UP001055879">
    <property type="component" value="Linkage Group LG06"/>
</dbReference>
<organism evidence="1 2">
    <name type="scientific">Arctium lappa</name>
    <name type="common">Greater burdock</name>
    <name type="synonym">Lappa major</name>
    <dbReference type="NCBI Taxonomy" id="4217"/>
    <lineage>
        <taxon>Eukaryota</taxon>
        <taxon>Viridiplantae</taxon>
        <taxon>Streptophyta</taxon>
        <taxon>Embryophyta</taxon>
        <taxon>Tracheophyta</taxon>
        <taxon>Spermatophyta</taxon>
        <taxon>Magnoliopsida</taxon>
        <taxon>eudicotyledons</taxon>
        <taxon>Gunneridae</taxon>
        <taxon>Pentapetalae</taxon>
        <taxon>asterids</taxon>
        <taxon>campanulids</taxon>
        <taxon>Asterales</taxon>
        <taxon>Asteraceae</taxon>
        <taxon>Carduoideae</taxon>
        <taxon>Cardueae</taxon>
        <taxon>Arctiinae</taxon>
        <taxon>Arctium</taxon>
    </lineage>
</organism>
<evidence type="ECO:0000313" key="2">
    <source>
        <dbReference type="Proteomes" id="UP001055879"/>
    </source>
</evidence>
<gene>
    <name evidence="1" type="ORF">L6452_20997</name>
</gene>
<keyword evidence="2" id="KW-1185">Reference proteome</keyword>
<proteinExistence type="predicted"/>
<protein>
    <submittedName>
        <fullName evidence="1">Uncharacterized protein</fullName>
    </submittedName>
</protein>
<dbReference type="EMBL" id="CM042052">
    <property type="protein sequence ID" value="KAI3720087.1"/>
    <property type="molecule type" value="Genomic_DNA"/>
</dbReference>